<accession>A0ABP8WM81</accession>
<dbReference type="GO" id="GO:0005524">
    <property type="term" value="F:ATP binding"/>
    <property type="evidence" value="ECO:0007669"/>
    <property type="project" value="UniProtKB-KW"/>
</dbReference>
<feature type="compositionally biased region" description="Low complexity" evidence="5">
    <location>
        <begin position="242"/>
        <end position="251"/>
    </location>
</feature>
<dbReference type="EMBL" id="BAABKM010000001">
    <property type="protein sequence ID" value="GAA4690816.1"/>
    <property type="molecule type" value="Genomic_DNA"/>
</dbReference>
<dbReference type="InterPro" id="IPR017871">
    <property type="entry name" value="ABC_transporter-like_CS"/>
</dbReference>
<dbReference type="SUPFAM" id="SSF52540">
    <property type="entry name" value="P-loop containing nucleoside triphosphate hydrolases"/>
    <property type="match status" value="1"/>
</dbReference>
<dbReference type="CDD" id="cd03220">
    <property type="entry name" value="ABC_KpsT_Wzt"/>
    <property type="match status" value="1"/>
</dbReference>
<sequence length="260" mass="27751">MAERPSLVVDDVHIHYRTFGGRRPTGSSWMGAVRRHVGSVDLVKAVRGVSFVAHHGESIGVIGHNGSGKSTLLRAIAGGLPTASGAIWADGSTALLGVNAALMRDLSGHRNIVLGGLALGLTPAEIAERHDELVDLAGIGDFLHLPMRAYSSGMSARLRFAISSAARPDLLLIDEALATGDAEFKQRSRERIDEIVGEAGTVILVSHSMSTIRSMCDRVLWLDHGRLVADGPTVDVLEEYSARTGRPTARPTPRRTQEVS</sequence>
<name>A0ABP8WM81_9ACTN</name>
<keyword evidence="4 7" id="KW-0067">ATP-binding</keyword>
<reference evidence="8" key="1">
    <citation type="journal article" date="2019" name="Int. J. Syst. Evol. Microbiol.">
        <title>The Global Catalogue of Microorganisms (GCM) 10K type strain sequencing project: providing services to taxonomists for standard genome sequencing and annotation.</title>
        <authorList>
            <consortium name="The Broad Institute Genomics Platform"/>
            <consortium name="The Broad Institute Genome Sequencing Center for Infectious Disease"/>
            <person name="Wu L."/>
            <person name="Ma J."/>
        </authorList>
    </citation>
    <scope>NUCLEOTIDE SEQUENCE [LARGE SCALE GENOMIC DNA]</scope>
    <source>
        <strain evidence="8">JCM 18531</strain>
    </source>
</reference>
<comment type="caution">
    <text evidence="7">The sequence shown here is derived from an EMBL/GenBank/DDBJ whole genome shotgun (WGS) entry which is preliminary data.</text>
</comment>
<feature type="domain" description="ABC transporter" evidence="6">
    <location>
        <begin position="7"/>
        <end position="249"/>
    </location>
</feature>
<dbReference type="InterPro" id="IPR003439">
    <property type="entry name" value="ABC_transporter-like_ATP-bd"/>
</dbReference>
<dbReference type="InterPro" id="IPR027417">
    <property type="entry name" value="P-loop_NTPase"/>
</dbReference>
<evidence type="ECO:0000313" key="8">
    <source>
        <dbReference type="Proteomes" id="UP001499974"/>
    </source>
</evidence>
<dbReference type="PANTHER" id="PTHR46743:SF2">
    <property type="entry name" value="TEICHOIC ACIDS EXPORT ATP-BINDING PROTEIN TAGH"/>
    <property type="match status" value="1"/>
</dbReference>
<dbReference type="PANTHER" id="PTHR46743">
    <property type="entry name" value="TEICHOIC ACIDS EXPORT ATP-BINDING PROTEIN TAGH"/>
    <property type="match status" value="1"/>
</dbReference>
<evidence type="ECO:0000256" key="2">
    <source>
        <dbReference type="ARBA" id="ARBA00022448"/>
    </source>
</evidence>
<protein>
    <submittedName>
        <fullName evidence="7">ABC transporter ATP-binding protein</fullName>
    </submittedName>
</protein>
<dbReference type="PROSITE" id="PS50893">
    <property type="entry name" value="ABC_TRANSPORTER_2"/>
    <property type="match status" value="1"/>
</dbReference>
<dbReference type="SMART" id="SM00382">
    <property type="entry name" value="AAA"/>
    <property type="match status" value="1"/>
</dbReference>
<keyword evidence="2" id="KW-0813">Transport</keyword>
<dbReference type="InterPro" id="IPR003593">
    <property type="entry name" value="AAA+_ATPase"/>
</dbReference>
<keyword evidence="3" id="KW-0547">Nucleotide-binding</keyword>
<evidence type="ECO:0000256" key="1">
    <source>
        <dbReference type="ARBA" id="ARBA00005417"/>
    </source>
</evidence>
<keyword evidence="8" id="KW-1185">Reference proteome</keyword>
<proteinExistence type="inferred from homology"/>
<feature type="region of interest" description="Disordered" evidence="5">
    <location>
        <begin position="240"/>
        <end position="260"/>
    </location>
</feature>
<comment type="similarity">
    <text evidence="1">Belongs to the ABC transporter superfamily.</text>
</comment>
<dbReference type="RefSeq" id="WP_345518280.1">
    <property type="nucleotide sequence ID" value="NZ_BAABKM010000001.1"/>
</dbReference>
<dbReference type="Gene3D" id="3.40.50.300">
    <property type="entry name" value="P-loop containing nucleotide triphosphate hydrolases"/>
    <property type="match status" value="1"/>
</dbReference>
<gene>
    <name evidence="7" type="ORF">GCM10023349_01690</name>
</gene>
<dbReference type="PROSITE" id="PS00211">
    <property type="entry name" value="ABC_TRANSPORTER_1"/>
    <property type="match status" value="1"/>
</dbReference>
<evidence type="ECO:0000256" key="4">
    <source>
        <dbReference type="ARBA" id="ARBA00022840"/>
    </source>
</evidence>
<evidence type="ECO:0000256" key="3">
    <source>
        <dbReference type="ARBA" id="ARBA00022741"/>
    </source>
</evidence>
<evidence type="ECO:0000313" key="7">
    <source>
        <dbReference type="EMBL" id="GAA4690816.1"/>
    </source>
</evidence>
<evidence type="ECO:0000259" key="6">
    <source>
        <dbReference type="PROSITE" id="PS50893"/>
    </source>
</evidence>
<organism evidence="7 8">
    <name type="scientific">Nocardioides conyzicola</name>
    <dbReference type="NCBI Taxonomy" id="1651781"/>
    <lineage>
        <taxon>Bacteria</taxon>
        <taxon>Bacillati</taxon>
        <taxon>Actinomycetota</taxon>
        <taxon>Actinomycetes</taxon>
        <taxon>Propionibacteriales</taxon>
        <taxon>Nocardioidaceae</taxon>
        <taxon>Nocardioides</taxon>
    </lineage>
</organism>
<dbReference type="InterPro" id="IPR015860">
    <property type="entry name" value="ABC_transpr_TagH-like"/>
</dbReference>
<evidence type="ECO:0000256" key="5">
    <source>
        <dbReference type="SAM" id="MobiDB-lite"/>
    </source>
</evidence>
<dbReference type="Proteomes" id="UP001499974">
    <property type="component" value="Unassembled WGS sequence"/>
</dbReference>
<dbReference type="Pfam" id="PF00005">
    <property type="entry name" value="ABC_tran"/>
    <property type="match status" value="1"/>
</dbReference>
<dbReference type="InterPro" id="IPR050683">
    <property type="entry name" value="Bact_Polysacc_Export_ATP-bd"/>
</dbReference>